<evidence type="ECO:0000313" key="1">
    <source>
        <dbReference type="EMBL" id="MPR24410.1"/>
    </source>
</evidence>
<reference evidence="1 2" key="1">
    <citation type="journal article" date="2019" name="Syst. Appl. Microbiol.">
        <title>Microvirga tunisiensis sp. nov., a root nodule symbiotic bacterium isolated from Lupinus micranthus and L. luteus grown in Northern Tunisia.</title>
        <authorList>
            <person name="Msaddak A."/>
            <person name="Rejili M."/>
            <person name="Duran D."/>
            <person name="Mars M."/>
            <person name="Palacios J.M."/>
            <person name="Ruiz-Argueso T."/>
            <person name="Rey L."/>
            <person name="Imperial J."/>
        </authorList>
    </citation>
    <scope>NUCLEOTIDE SEQUENCE [LARGE SCALE GENOMIC DNA]</scope>
    <source>
        <strain evidence="1 2">Lmie10</strain>
    </source>
</reference>
<organism evidence="1 2">
    <name type="scientific">Microvirga tunisiensis</name>
    <dbReference type="NCBI Taxonomy" id="2108360"/>
    <lineage>
        <taxon>Bacteria</taxon>
        <taxon>Pseudomonadati</taxon>
        <taxon>Pseudomonadota</taxon>
        <taxon>Alphaproteobacteria</taxon>
        <taxon>Hyphomicrobiales</taxon>
        <taxon>Methylobacteriaceae</taxon>
        <taxon>Microvirga</taxon>
    </lineage>
</organism>
<dbReference type="AlphaFoldDB" id="A0A5N7MCP5"/>
<dbReference type="Proteomes" id="UP000403266">
    <property type="component" value="Unassembled WGS sequence"/>
</dbReference>
<dbReference type="EMBL" id="VOSK01000006">
    <property type="protein sequence ID" value="MPR24410.1"/>
    <property type="molecule type" value="Genomic_DNA"/>
</dbReference>
<dbReference type="RefSeq" id="WP_152709498.1">
    <property type="nucleotide sequence ID" value="NZ_VOSJ01000005.1"/>
</dbReference>
<dbReference type="OrthoDB" id="5380561at2"/>
<keyword evidence="2" id="KW-1185">Reference proteome</keyword>
<name>A0A5N7MCP5_9HYPH</name>
<accession>A0A5N7MCP5</accession>
<comment type="caution">
    <text evidence="1">The sequence shown here is derived from an EMBL/GenBank/DDBJ whole genome shotgun (WGS) entry which is preliminary data.</text>
</comment>
<evidence type="ECO:0000313" key="2">
    <source>
        <dbReference type="Proteomes" id="UP000403266"/>
    </source>
</evidence>
<gene>
    <name evidence="1" type="ORF">FS320_03990</name>
</gene>
<protein>
    <submittedName>
        <fullName evidence="1">Uncharacterized protein</fullName>
    </submittedName>
</protein>
<proteinExistence type="predicted"/>
<sequence>MNKKFFTVAEKAKDKDDYIVYNKKTGVISYDPDGSGSKAAIDFAQVKQGLSLKYENFFVI</sequence>